<keyword evidence="4" id="KW-1185">Reference proteome</keyword>
<feature type="domain" description="Amidase" evidence="2">
    <location>
        <begin position="55"/>
        <end position="465"/>
    </location>
</feature>
<keyword evidence="3" id="KW-0378">Hydrolase</keyword>
<dbReference type="InterPro" id="IPR000120">
    <property type="entry name" value="Amidase"/>
</dbReference>
<dbReference type="Pfam" id="PF01425">
    <property type="entry name" value="Amidase"/>
    <property type="match status" value="1"/>
</dbReference>
<accession>A0A5C1NLU8</accession>
<name>A0A5C1NLU8_9GAMM</name>
<proteinExistence type="predicted"/>
<dbReference type="PIRSF" id="PIRSF001221">
    <property type="entry name" value="Amidase_fungi"/>
    <property type="match status" value="1"/>
</dbReference>
<dbReference type="GO" id="GO:0004040">
    <property type="term" value="F:amidase activity"/>
    <property type="evidence" value="ECO:0007669"/>
    <property type="project" value="UniProtKB-EC"/>
</dbReference>
<dbReference type="EMBL" id="CP038437">
    <property type="protein sequence ID" value="QEM83397.1"/>
    <property type="molecule type" value="Genomic_DNA"/>
</dbReference>
<evidence type="ECO:0000259" key="2">
    <source>
        <dbReference type="Pfam" id="PF01425"/>
    </source>
</evidence>
<dbReference type="InterPro" id="IPR036928">
    <property type="entry name" value="AS_sf"/>
</dbReference>
<dbReference type="KEGG" id="hbh:E4T21_18925"/>
<evidence type="ECO:0000313" key="4">
    <source>
        <dbReference type="Proteomes" id="UP000324285"/>
    </source>
</evidence>
<dbReference type="InterPro" id="IPR023631">
    <property type="entry name" value="Amidase_dom"/>
</dbReference>
<sequence length="487" mass="52872">MHEATDHQTTDHQTTDHQAADAQASQHEALSWTAAQLLDAYRSRQVSPSEYADLLIAHVERHEGRINALYDYDPERFLAAAKVSTQRWARQAPCGPLDGIPVTLKELIATRGTPVPHGTLAGDHPPADEDAPAAARLNEDGALLLAKTTCPDYGMLSSGRSSFHGLTRNPWNPDFNPGGSSSGAGAAAAAGFGILHLGTDIGGSIRLPAAWCGVVGFKPSLGRVPVDPYYVGRCAGPMTRSVADAALMMATVARTDRRDAMRLPPQQIDWSALDIDVRGMRIGVMMEAGCGLPVDEQVQRCVEDGVAHFRKAGAHIVPVGPVLSRDMLDGLNDFWRARQWSELLTLTEQQREQVLPEILAWADEGRGLDPVKVVRGFEQTLAMRRATEAAFDQLDAVISPVSPNVEFPAEWPSPSNDPSRPFEHIVFTVPWNMGEQPAIAIHAGFSHAGMPIGLQIITPKFEDMRALQLASAFEKWQGTLSNWPCQA</sequence>
<dbReference type="EC" id="3.5.1.4" evidence="3"/>
<dbReference type="AlphaFoldDB" id="A0A5C1NLU8"/>
<dbReference type="Gene3D" id="3.90.1300.10">
    <property type="entry name" value="Amidase signature (AS) domain"/>
    <property type="match status" value="1"/>
</dbReference>
<feature type="compositionally biased region" description="Basic and acidic residues" evidence="1">
    <location>
        <begin position="1"/>
        <end position="19"/>
    </location>
</feature>
<dbReference type="RefSeq" id="WP_149286519.1">
    <property type="nucleotide sequence ID" value="NZ_CP038437.2"/>
</dbReference>
<dbReference type="NCBIfam" id="NF005450">
    <property type="entry name" value="PRK07042.1"/>
    <property type="match status" value="1"/>
</dbReference>
<dbReference type="Proteomes" id="UP000324285">
    <property type="component" value="Chromosome"/>
</dbReference>
<gene>
    <name evidence="3" type="ORF">E4T21_18925</name>
</gene>
<reference evidence="3" key="1">
    <citation type="submission" date="2021-02" db="EMBL/GenBank/DDBJ databases">
        <title>Strain Y2R2, a novel species of the genus Halomonas.</title>
        <authorList>
            <person name="Huang H."/>
        </authorList>
    </citation>
    <scope>NUCLEOTIDE SEQUENCE</scope>
    <source>
        <strain evidence="3">Y2R2</strain>
    </source>
</reference>
<dbReference type="SUPFAM" id="SSF75304">
    <property type="entry name" value="Amidase signature (AS) enzymes"/>
    <property type="match status" value="1"/>
</dbReference>
<organism evidence="3 4">
    <name type="scientific">Halomonas binhaiensis</name>
    <dbReference type="NCBI Taxonomy" id="2562282"/>
    <lineage>
        <taxon>Bacteria</taxon>
        <taxon>Pseudomonadati</taxon>
        <taxon>Pseudomonadota</taxon>
        <taxon>Gammaproteobacteria</taxon>
        <taxon>Oceanospirillales</taxon>
        <taxon>Halomonadaceae</taxon>
        <taxon>Halomonas</taxon>
    </lineage>
</organism>
<feature type="region of interest" description="Disordered" evidence="1">
    <location>
        <begin position="1"/>
        <end position="26"/>
    </location>
</feature>
<evidence type="ECO:0000256" key="1">
    <source>
        <dbReference type="SAM" id="MobiDB-lite"/>
    </source>
</evidence>
<dbReference type="PANTHER" id="PTHR11895">
    <property type="entry name" value="TRANSAMIDASE"/>
    <property type="match status" value="1"/>
</dbReference>
<evidence type="ECO:0000313" key="3">
    <source>
        <dbReference type="EMBL" id="QEM83397.1"/>
    </source>
</evidence>
<dbReference type="OrthoDB" id="8872210at2"/>
<protein>
    <submittedName>
        <fullName evidence="3">Amidase</fullName>
        <ecNumber evidence="3">3.5.1.4</ecNumber>
    </submittedName>
</protein>
<dbReference type="PANTHER" id="PTHR11895:SF173">
    <property type="entry name" value="GLUTAMYL-TRNA AMIDOTRANSFERASE SUBUNIT A"/>
    <property type="match status" value="1"/>
</dbReference>